<keyword evidence="1" id="KW-1133">Transmembrane helix</keyword>
<dbReference type="EMBL" id="NHNT01000011">
    <property type="protein sequence ID" value="OUZ38079.1"/>
    <property type="molecule type" value="Genomic_DNA"/>
</dbReference>
<keyword evidence="3" id="KW-1185">Reference proteome</keyword>
<feature type="transmembrane region" description="Helical" evidence="1">
    <location>
        <begin position="35"/>
        <end position="53"/>
    </location>
</feature>
<comment type="caution">
    <text evidence="2">The sequence shown here is derived from an EMBL/GenBank/DDBJ whole genome shotgun (WGS) entry which is preliminary data.</text>
</comment>
<dbReference type="Proteomes" id="UP000196594">
    <property type="component" value="Unassembled WGS sequence"/>
</dbReference>
<evidence type="ECO:0008006" key="4">
    <source>
        <dbReference type="Google" id="ProtNLM"/>
    </source>
</evidence>
<accession>A0ABX3ZEF4</accession>
<dbReference type="InterPro" id="IPR025018">
    <property type="entry name" value="DUF3953"/>
</dbReference>
<reference evidence="2 3" key="1">
    <citation type="journal article" date="2017" name="Int. J. Syst. Evol. Microbiol.">
        <title>Solibacillus kalamii sp. nov., isolated from a high-efficiency particulate arrestance filter system used in the International Space Station.</title>
        <authorList>
            <person name="Checinska Sielaff A."/>
            <person name="Kumar R.M."/>
            <person name="Pal D."/>
            <person name="Mayilraj S."/>
            <person name="Venkateswaran K."/>
        </authorList>
    </citation>
    <scope>NUCLEOTIDE SEQUENCE [LARGE SCALE GENOMIC DNA]</scope>
    <source>
        <strain evidence="2 3">ISSFR-015</strain>
    </source>
</reference>
<proteinExistence type="predicted"/>
<gene>
    <name evidence="2" type="ORF">CBM15_14960</name>
</gene>
<evidence type="ECO:0000256" key="1">
    <source>
        <dbReference type="SAM" id="Phobius"/>
    </source>
</evidence>
<dbReference type="Pfam" id="PF13129">
    <property type="entry name" value="DUF3953"/>
    <property type="match status" value="1"/>
</dbReference>
<name>A0ABX3ZEF4_9BACL</name>
<protein>
    <recommendedName>
        <fullName evidence="4">DUF3953 domain-containing protein</fullName>
    </recommendedName>
</protein>
<evidence type="ECO:0000313" key="2">
    <source>
        <dbReference type="EMBL" id="OUZ38079.1"/>
    </source>
</evidence>
<feature type="transmembrane region" description="Helical" evidence="1">
    <location>
        <begin position="65"/>
        <end position="84"/>
    </location>
</feature>
<feature type="transmembrane region" description="Helical" evidence="1">
    <location>
        <begin position="7"/>
        <end position="29"/>
    </location>
</feature>
<dbReference type="RefSeq" id="WP_087618125.1">
    <property type="nucleotide sequence ID" value="NZ_JAFBEY010000008.1"/>
</dbReference>
<sequence length="85" mass="9831">MKEMKVDILVAFQLTFAFLATLICIYSLVTDRFHLQPLMFIFMSAMFGIIGFREYRRTQNKQSGILFWVVSVLIFGVVLAALFVN</sequence>
<keyword evidence="1" id="KW-0472">Membrane</keyword>
<keyword evidence="1" id="KW-0812">Transmembrane</keyword>
<evidence type="ECO:0000313" key="3">
    <source>
        <dbReference type="Proteomes" id="UP000196594"/>
    </source>
</evidence>
<organism evidence="2 3">
    <name type="scientific">Solibacillus kalamii</name>
    <dbReference type="NCBI Taxonomy" id="1748298"/>
    <lineage>
        <taxon>Bacteria</taxon>
        <taxon>Bacillati</taxon>
        <taxon>Bacillota</taxon>
        <taxon>Bacilli</taxon>
        <taxon>Bacillales</taxon>
        <taxon>Caryophanaceae</taxon>
        <taxon>Solibacillus</taxon>
    </lineage>
</organism>